<dbReference type="Gene3D" id="3.40.50.12500">
    <property type="match status" value="1"/>
</dbReference>
<dbReference type="Pfam" id="PF17645">
    <property type="entry name" value="Amdase"/>
    <property type="match status" value="1"/>
</dbReference>
<evidence type="ECO:0000313" key="1">
    <source>
        <dbReference type="EMBL" id="CAB4563875.1"/>
    </source>
</evidence>
<sequence length="249" mass="26958">MNKNIGVVVPCANPAVEPEIHALVPRGYFPYVARLPFYSDLDMSARLNKYVFDLPDSIDRLKGLDISGVLVACTGSSYPLGIDGDKQWTDNASKQLGKPVVSAAGSVLKVLKLLNAHELIVISPYPSWLTEQLSAYWKSAGFAINELIEIDKSGTIYDLTADGVLEALKIALSKNPSNGNQVLLIAGTGVPSLAPIESILDSFDIPIVTSQIAGVWNLFSSSHLRDEIQNSPSAALRKLDQQIKQRAQK</sequence>
<dbReference type="AlphaFoldDB" id="A0A6J6DLJ2"/>
<name>A0A6J6DLJ2_9ZZZZ</name>
<dbReference type="PANTHER" id="PTHR40267">
    <property type="entry name" value="BLR3294 PROTEIN"/>
    <property type="match status" value="1"/>
</dbReference>
<proteinExistence type="predicted"/>
<gene>
    <name evidence="1" type="ORF">UFOPK1698_00096</name>
</gene>
<dbReference type="InterPro" id="IPR053714">
    <property type="entry name" value="Iso_Racemase_Enz_sf"/>
</dbReference>
<accession>A0A6J6DLJ2</accession>
<dbReference type="PANTHER" id="PTHR40267:SF1">
    <property type="entry name" value="BLR3294 PROTEIN"/>
    <property type="match status" value="1"/>
</dbReference>
<dbReference type="EMBL" id="CAEZTP010000004">
    <property type="protein sequence ID" value="CAB4563875.1"/>
    <property type="molecule type" value="Genomic_DNA"/>
</dbReference>
<protein>
    <submittedName>
        <fullName evidence="1">Unannotated protein</fullName>
    </submittedName>
</protein>
<reference evidence="1" key="1">
    <citation type="submission" date="2020-05" db="EMBL/GenBank/DDBJ databases">
        <authorList>
            <person name="Chiriac C."/>
            <person name="Salcher M."/>
            <person name="Ghai R."/>
            <person name="Kavagutti S V."/>
        </authorList>
    </citation>
    <scope>NUCLEOTIDE SEQUENCE</scope>
</reference>
<dbReference type="InterPro" id="IPR026286">
    <property type="entry name" value="MaiA/AMDase"/>
</dbReference>
<organism evidence="1">
    <name type="scientific">freshwater metagenome</name>
    <dbReference type="NCBI Taxonomy" id="449393"/>
    <lineage>
        <taxon>unclassified sequences</taxon>
        <taxon>metagenomes</taxon>
        <taxon>ecological metagenomes</taxon>
    </lineage>
</organism>